<dbReference type="EMBL" id="KL367553">
    <property type="protein sequence ID" value="KFD64620.1"/>
    <property type="molecule type" value="Genomic_DNA"/>
</dbReference>
<name>A0A085N574_9BILA</name>
<proteinExistence type="predicted"/>
<organism evidence="1">
    <name type="scientific">Trichuris suis</name>
    <name type="common">pig whipworm</name>
    <dbReference type="NCBI Taxonomy" id="68888"/>
    <lineage>
        <taxon>Eukaryota</taxon>
        <taxon>Metazoa</taxon>
        <taxon>Ecdysozoa</taxon>
        <taxon>Nematoda</taxon>
        <taxon>Enoplea</taxon>
        <taxon>Dorylaimia</taxon>
        <taxon>Trichinellida</taxon>
        <taxon>Trichuridae</taxon>
        <taxon>Trichuris</taxon>
    </lineage>
</organism>
<protein>
    <submittedName>
        <fullName evidence="1">Uncharacterized protein</fullName>
    </submittedName>
</protein>
<sequence length="248" mass="28181">MLVNVRKCFTLRLYRVSRKKAVNVDTVPRFFSNLAEENTVLPTFKPSGFLKYLGVDFNPFGRRRDQVTKAELLVNAVIHAKLKPQHKVDMLRTYLVPRLLYNLTVSNPLANTAYTIDRLIRQAVKIILHLPLSTMSDDYFYLPCTQGGLGFACLAEKSDLCVLNLIRKMELSTDEISRKMVELLPAQRMRSKLMRKYEVVSLNLCDIRAVKLSLMQRRRESALQQPIRATALFSSVSAAVMSGLVGKG</sequence>
<dbReference type="Proteomes" id="UP000030758">
    <property type="component" value="Unassembled WGS sequence"/>
</dbReference>
<evidence type="ECO:0000313" key="1">
    <source>
        <dbReference type="EMBL" id="KFD64620.1"/>
    </source>
</evidence>
<accession>A0A085N574</accession>
<gene>
    <name evidence="1" type="ORF">M514_11246</name>
</gene>
<dbReference type="AlphaFoldDB" id="A0A085N574"/>
<reference evidence="1" key="1">
    <citation type="journal article" date="2014" name="Nat. Genet.">
        <title>Genome and transcriptome of the porcine whipworm Trichuris suis.</title>
        <authorList>
            <person name="Jex A.R."/>
            <person name="Nejsum P."/>
            <person name="Schwarz E.M."/>
            <person name="Hu L."/>
            <person name="Young N.D."/>
            <person name="Hall R.S."/>
            <person name="Korhonen P.K."/>
            <person name="Liao S."/>
            <person name="Thamsborg S."/>
            <person name="Xia J."/>
            <person name="Xu P."/>
            <person name="Wang S."/>
            <person name="Scheerlinck J.P."/>
            <person name="Hofmann A."/>
            <person name="Sternberg P.W."/>
            <person name="Wang J."/>
            <person name="Gasser R.B."/>
        </authorList>
    </citation>
    <scope>NUCLEOTIDE SEQUENCE [LARGE SCALE GENOMIC DNA]</scope>
    <source>
        <strain evidence="1">DCEP-RM93F</strain>
    </source>
</reference>